<dbReference type="InterPro" id="IPR029063">
    <property type="entry name" value="SAM-dependent_MTases_sf"/>
</dbReference>
<dbReference type="GO" id="GO:0006633">
    <property type="term" value="P:fatty acid biosynthetic process"/>
    <property type="evidence" value="ECO:0007669"/>
    <property type="project" value="InterPro"/>
</dbReference>
<dbReference type="OMA" id="EPRWRKM"/>
<feature type="active site" description="Proton acceptor; for dehydratase activity" evidence="8">
    <location>
        <position position="1027"/>
    </location>
</feature>
<dbReference type="PROSITE" id="PS52004">
    <property type="entry name" value="KS3_2"/>
    <property type="match status" value="1"/>
</dbReference>
<evidence type="ECO:0000256" key="5">
    <source>
        <dbReference type="ARBA" id="ARBA00023002"/>
    </source>
</evidence>
<dbReference type="Pfam" id="PF00109">
    <property type="entry name" value="ketoacyl-synt"/>
    <property type="match status" value="1"/>
</dbReference>
<keyword evidence="1" id="KW-0596">Phosphopantetheine</keyword>
<dbReference type="InterPro" id="IPR014031">
    <property type="entry name" value="Ketoacyl_synth_C"/>
</dbReference>
<keyword evidence="2" id="KW-0597">Phosphoprotein</keyword>
<sequence length="2632" mass="284975">MAPSFAYDLPSGDRNSAPPVPGQQPFDGQVLEPIAIIGLSLRFPQDATSPAAFWNMLVEKRCAMQQVPADRYNIDAFHGSDTSRTNQVRPRGGHFIKEDLSLFDAPFFSITSTEAASMDVQQRQLLECVYRALENAGLPLEQVDGSNTSVYTGSFADDYRLMTMRDHDSLPRYAATGSSISILANRISWFYNLRGPSLQVDTACSSSLVALDLACQGLTMGESDTAIVAGSNTLLGMDTSLILSNMNFLSPDSRCYSFDHRANGYARGEGFGVLVLKRLSDALRDGDAIRAVIRSTGSNSDGRTPGIAQPSGEAQERLIRETYAKANLDPGVTRFFEAHGTGTAVGDPIEAGAIGAVFGQHRSPEEPLYVGAVKSNVGHLEGASGVAGVIKAVLALEKGIIPPNTNFEKLNPRIDAPMLGLAFPSEAIPWPSTGLRRASVNSFGFGGSNAHVVLDDAYNFLKSQGLLGFHSTAPVPPGAGELSTAGAAVQSPNGSESTMASHPALLVWSAADVGGLKRLADIYNSHFKSRQATDPRYLSDLAHTLSQRRSILPWRSYAIAPSAASLHADGVTLASPLRSSRNLGLCFVFTGQGAQFAGMGRELLAYPTFKNTLMRAQLYLYELGCAWSLMEELLRDRASSRVNQPDISQPLCTALQIALIELLRSFGIVPKAVVGHSSGEIAAAYCMGALSLRSACKVAFLRGKLAGRLAATGEQKGAMLAVGASEVQAAGYIERIIAECGSCGIVVACVNSSSSVTISGEVEQIELMQRLVEGDGLFARRLQVDVAYHSPHMQCLADEYARQMGQLELGRPLPGCATMISSVTTLPVSGIQELCDPNYWVKNLVSPVRFSQALGRLVSPGTGAVKKLGGLRKTAAAGSQSYQIYDLLELGPHSALAGPIKQILTAPGSTTNDVKYTSCLTRNVSALETTMAAAGRLWCAGYPVNLTAVNHFESGKVHRRMPLTDLPEYPFDHSQSYWHESRVSRDYRLRRHPPLDLLGTRRGDGNPLEARWTKFIRQSETPWVSDHVVNGATIYPAAGMLVMAIEGAQQLVQESANPRPIAGYRFTEATFQRALSIDTAGEQGTECQICIRPDQDTMGKGGSSRFEFRIYALDNGRWGENCRGLLQVEYEAAERNPVDGGLEATKSARALTEEWNQLAGSCGKTVDVSVVYEHFRDIGLDFGPTFQTLSKVNFSAEGHVVAEVNTFPWLADGQHNPRQDHLIHPTTLDAFIQVVLVGLTRGAAKLIPTTVPTRITNLWLAPLGLSHPGTTTLRATSRQLSQGARQTESSFMVVDENGTLRASVGILETTNVDRREAADADDDGDQLTRRLCYHMDWKPDMDFLSPAEGVAYFGTGKAVDPETADFYDTLACFQLASIYNALQQLDQARVDPSRAQYIQWMKLQLDRFDNGPATPARSKWRTKLGDAEYSQTLAERLEASSSEGRFYVQVARNLLSILHGEVDPLQVLFSSDLVKEYYLEINDRLADAFFKVLDLMAHRNPSLRVLEVGAGTGGTTAHVIKPLFAGANRPHRCEIYEYTDTSASFFEQARTDFSACASRMRFSTLDIEQDPLAQGFSRATYDVVFAANVLHATPDLDITLRNVHALLKPGGKLVLLEQTGDFARGGFAFGLLPGWWLSRDGYRSWGPTMPPGKWGDVLRRNGFTGTDFVINDYQGEVYQELSVIVSTAKEIVHRPAEPALEAPRPAISLLTMRGSVVQQEVAGRIKEKLSALGLECDVRHLRGDESLADSVVISMVELDQPLLHSMDEATFVEIKSVLLGAKGLVWVTGGGGSRWEAAEYHIADGLLRTLRTENAMLKAVTLAVDSCELETTRIIEWINEILGKLFTCEPGELEIEYRQQGDALYINRVVQANRINEHISSSIRPQQSLVQPFGAPNIPPLALHVKTPGQLDSLRFVEDGGPSLPLKPNEVEIKVEAVGVNFMDLLTALGRINQTDIGGECAGVVARVGASTAPAGLTGLQPGDRVCAVAFDCFKSYARSDARTVMKIPDSLSFADAAALPVTYTTAHYALMVAGRLQRGDRLLIHAAAGGTGQSAIQIAQYYGAEVFATVGSQSKKRFLMDEYGIPEDHIFYSRDTSFAQGVMRATRNQGMDIILNSLAGEGLQSSWACMASFGRFVEIGKRDIHSHSRLNMFHFAKNVSFTAVDVFGMTKERPDLVRASFAAAMELVAAGHVRAPRPVQVYPVSQLEAALRHMQSGKSMGKLVIEMNPNENVLTVLRPKPSYALDANATYVIAGGFGGIARRTAIWLADRGARHLLLLSRSGAKSVAARALVEMLRQRGVQVHAPACDIASAEALGAVLAHCEKTMPPIKGCIQGAMVLKDAMVDKMTHSEWTQALLPKVTGSRNLDRFLPSGLSFFIMLSSVVGIHGSAGQGNYAAGGTYQDALARERIGCGECAVVLDLGWMVDDGIIAESEFLTRTFRAAGLMMPIDSSEYLALLDYYCNPAVSDCTDPAACQVMVGLETPAGLAAKGADIPALLQRSTFRLLHAIELDEEKVATEASTGAGPHTTKNWSTAFIEARRAEEARAVVIEGLSHKLSRALSIPPSDIDTHRPLHSYGVDSLLAVELRSWLAKEFGADVAVFEIMGATSFEGVALAVLAKAAGARGRWEE</sequence>
<dbReference type="PROSITE" id="PS50075">
    <property type="entry name" value="CARRIER"/>
    <property type="match status" value="1"/>
</dbReference>
<dbReference type="InterPro" id="IPR020806">
    <property type="entry name" value="PKS_PP-bd"/>
</dbReference>
<dbReference type="SMART" id="SM00826">
    <property type="entry name" value="PKS_DH"/>
    <property type="match status" value="1"/>
</dbReference>
<keyword evidence="14" id="KW-1185">Reference proteome</keyword>
<dbReference type="InterPro" id="IPR020807">
    <property type="entry name" value="PKS_DH"/>
</dbReference>
<dbReference type="InterPro" id="IPR014043">
    <property type="entry name" value="Acyl_transferase_dom"/>
</dbReference>
<dbReference type="Gene3D" id="1.10.1200.10">
    <property type="entry name" value="ACP-like"/>
    <property type="match status" value="1"/>
</dbReference>
<dbReference type="Pfam" id="PF00698">
    <property type="entry name" value="Acyl_transf_1"/>
    <property type="match status" value="1"/>
</dbReference>
<accession>A0A0U5GRK9</accession>
<dbReference type="InterPro" id="IPR016039">
    <property type="entry name" value="Thiolase-like"/>
</dbReference>
<dbReference type="Pfam" id="PF16197">
    <property type="entry name" value="KAsynt_C_assoc"/>
    <property type="match status" value="1"/>
</dbReference>
<dbReference type="CDD" id="cd02440">
    <property type="entry name" value="AdoMet_MTases"/>
    <property type="match status" value="1"/>
</dbReference>
<feature type="domain" description="Carrier" evidence="10">
    <location>
        <begin position="2546"/>
        <end position="2623"/>
    </location>
</feature>
<dbReference type="SMART" id="SM00822">
    <property type="entry name" value="PKS_KR"/>
    <property type="match status" value="1"/>
</dbReference>
<dbReference type="PROSITE" id="PS52019">
    <property type="entry name" value="PKS_MFAS_DH"/>
    <property type="match status" value="1"/>
</dbReference>
<name>A0A0U5GRK9_ASPCI</name>
<gene>
    <name evidence="13" type="ORF">ASPCAL07647</name>
</gene>
<evidence type="ECO:0000256" key="4">
    <source>
        <dbReference type="ARBA" id="ARBA00022857"/>
    </source>
</evidence>
<dbReference type="CDD" id="cd00833">
    <property type="entry name" value="PKS"/>
    <property type="match status" value="1"/>
</dbReference>
<dbReference type="SMART" id="SM00825">
    <property type="entry name" value="PKS_KS"/>
    <property type="match status" value="1"/>
</dbReference>
<evidence type="ECO:0000256" key="8">
    <source>
        <dbReference type="PROSITE-ProRule" id="PRU01363"/>
    </source>
</evidence>
<dbReference type="SUPFAM" id="SSF52151">
    <property type="entry name" value="FabD/lysophospholipase-like"/>
    <property type="match status" value="1"/>
</dbReference>
<dbReference type="SMART" id="SM00823">
    <property type="entry name" value="PKS_PP"/>
    <property type="match status" value="1"/>
</dbReference>
<dbReference type="SUPFAM" id="SSF55048">
    <property type="entry name" value="Probable ACP-binding domain of malonyl-CoA ACP transacylase"/>
    <property type="match status" value="1"/>
</dbReference>
<dbReference type="InterPro" id="IPR036736">
    <property type="entry name" value="ACP-like_sf"/>
</dbReference>
<dbReference type="InterPro" id="IPR018201">
    <property type="entry name" value="Ketoacyl_synth_AS"/>
</dbReference>
<dbReference type="Pfam" id="PF23297">
    <property type="entry name" value="ACP_SdgA_C"/>
    <property type="match status" value="1"/>
</dbReference>
<feature type="region of interest" description="C-terminal hotdog fold" evidence="8">
    <location>
        <begin position="1163"/>
        <end position="1318"/>
    </location>
</feature>
<dbReference type="Pfam" id="PF08240">
    <property type="entry name" value="ADH_N"/>
    <property type="match status" value="1"/>
</dbReference>
<dbReference type="Pfam" id="PF08242">
    <property type="entry name" value="Methyltransf_12"/>
    <property type="match status" value="1"/>
</dbReference>
<dbReference type="InterPro" id="IPR049900">
    <property type="entry name" value="PKS_mFAS_DH"/>
</dbReference>
<dbReference type="Proteomes" id="UP000054771">
    <property type="component" value="Unassembled WGS sequence"/>
</dbReference>
<dbReference type="InterPro" id="IPR006162">
    <property type="entry name" value="Ppantetheine_attach_site"/>
</dbReference>
<dbReference type="InterPro" id="IPR056501">
    <property type="entry name" value="NAD-bd_HRPKS_sdrA"/>
</dbReference>
<evidence type="ECO:0000259" key="10">
    <source>
        <dbReference type="PROSITE" id="PS50075"/>
    </source>
</evidence>
<evidence type="ECO:0000313" key="13">
    <source>
        <dbReference type="EMBL" id="CEN60977.1"/>
    </source>
</evidence>
<dbReference type="InterPro" id="IPR050091">
    <property type="entry name" value="PKS_NRPS_Biosynth_Enz"/>
</dbReference>
<dbReference type="InterPro" id="IPR011032">
    <property type="entry name" value="GroES-like_sf"/>
</dbReference>
<dbReference type="SUPFAM" id="SSF47336">
    <property type="entry name" value="ACP-like"/>
    <property type="match status" value="1"/>
</dbReference>
<dbReference type="InterPro" id="IPR016035">
    <property type="entry name" value="Acyl_Trfase/lysoPLipase"/>
</dbReference>
<dbReference type="GO" id="GO:0031177">
    <property type="term" value="F:phosphopantetheine binding"/>
    <property type="evidence" value="ECO:0007669"/>
    <property type="project" value="InterPro"/>
</dbReference>
<dbReference type="Pfam" id="PF13602">
    <property type="entry name" value="ADH_zinc_N_2"/>
    <property type="match status" value="1"/>
</dbReference>
<evidence type="ECO:0000256" key="1">
    <source>
        <dbReference type="ARBA" id="ARBA00022450"/>
    </source>
</evidence>
<dbReference type="InterPro" id="IPR020843">
    <property type="entry name" value="ER"/>
</dbReference>
<reference evidence="14" key="1">
    <citation type="journal article" date="2016" name="Genome Announc.">
        <title>Draft genome sequences of fungus Aspergillus calidoustus.</title>
        <authorList>
            <person name="Horn F."/>
            <person name="Linde J."/>
            <person name="Mattern D.J."/>
            <person name="Walther G."/>
            <person name="Guthke R."/>
            <person name="Scherlach K."/>
            <person name="Martin K."/>
            <person name="Brakhage A.A."/>
            <person name="Petzke L."/>
            <person name="Valiante V."/>
        </authorList>
    </citation>
    <scope>NUCLEOTIDE SEQUENCE [LARGE SCALE GENOMIC DNA]</scope>
    <source>
        <strain evidence="14">SF006504</strain>
    </source>
</reference>
<dbReference type="InterPro" id="IPR049551">
    <property type="entry name" value="PKS_DH_C"/>
</dbReference>
<dbReference type="Pfam" id="PF23114">
    <property type="entry name" value="NAD-bd_HRPKS_sdrA"/>
    <property type="match status" value="1"/>
</dbReference>
<keyword evidence="7" id="KW-0012">Acyltransferase</keyword>
<dbReference type="GO" id="GO:0016491">
    <property type="term" value="F:oxidoreductase activity"/>
    <property type="evidence" value="ECO:0007669"/>
    <property type="project" value="UniProtKB-KW"/>
</dbReference>
<dbReference type="Pfam" id="PF14765">
    <property type="entry name" value="PS-DH"/>
    <property type="match status" value="1"/>
</dbReference>
<dbReference type="EMBL" id="CDMC01000006">
    <property type="protein sequence ID" value="CEN60977.1"/>
    <property type="molecule type" value="Genomic_DNA"/>
</dbReference>
<dbReference type="InterPro" id="IPR013968">
    <property type="entry name" value="PKS_KR"/>
</dbReference>
<dbReference type="SUPFAM" id="SSF53901">
    <property type="entry name" value="Thiolase-like"/>
    <property type="match status" value="1"/>
</dbReference>
<dbReference type="OrthoDB" id="329835at2759"/>
<proteinExistence type="predicted"/>
<keyword evidence="3" id="KW-0808">Transferase</keyword>
<keyword evidence="4" id="KW-0521">NADP</keyword>
<dbReference type="InterPro" id="IPR032821">
    <property type="entry name" value="PKS_assoc"/>
</dbReference>
<dbReference type="Pfam" id="PF02801">
    <property type="entry name" value="Ketoacyl-synt_C"/>
    <property type="match status" value="1"/>
</dbReference>
<keyword evidence="5" id="KW-0560">Oxidoreductase</keyword>
<dbReference type="GO" id="GO:1901336">
    <property type="term" value="P:lactone biosynthetic process"/>
    <property type="evidence" value="ECO:0007669"/>
    <property type="project" value="UniProtKB-ARBA"/>
</dbReference>
<evidence type="ECO:0000259" key="11">
    <source>
        <dbReference type="PROSITE" id="PS52004"/>
    </source>
</evidence>
<dbReference type="InterPro" id="IPR009081">
    <property type="entry name" value="PP-bd_ACP"/>
</dbReference>
<dbReference type="Gene3D" id="3.40.47.10">
    <property type="match status" value="1"/>
</dbReference>
<evidence type="ECO:0000256" key="9">
    <source>
        <dbReference type="SAM" id="MobiDB-lite"/>
    </source>
</evidence>
<dbReference type="FunFam" id="3.40.50.720:FF:000209">
    <property type="entry name" value="Polyketide synthase Pks12"/>
    <property type="match status" value="1"/>
</dbReference>
<feature type="region of interest" description="Disordered" evidence="9">
    <location>
        <begin position="1"/>
        <end position="25"/>
    </location>
</feature>
<dbReference type="InterPro" id="IPR049552">
    <property type="entry name" value="PKS_DH_N"/>
</dbReference>
<dbReference type="GO" id="GO:0004312">
    <property type="term" value="F:fatty acid synthase activity"/>
    <property type="evidence" value="ECO:0007669"/>
    <property type="project" value="TreeGrafter"/>
</dbReference>
<dbReference type="GO" id="GO:0030639">
    <property type="term" value="P:polyketide biosynthetic process"/>
    <property type="evidence" value="ECO:0007669"/>
    <property type="project" value="UniProtKB-ARBA"/>
</dbReference>
<dbReference type="Pfam" id="PF08659">
    <property type="entry name" value="KR"/>
    <property type="match status" value="1"/>
</dbReference>
<feature type="domain" description="Ketosynthase family 3 (KS3)" evidence="11">
    <location>
        <begin position="31"/>
        <end position="456"/>
    </location>
</feature>
<dbReference type="InterPro" id="IPR020841">
    <property type="entry name" value="PKS_Beta-ketoAc_synthase_dom"/>
</dbReference>
<dbReference type="PANTHER" id="PTHR43775">
    <property type="entry name" value="FATTY ACID SYNTHASE"/>
    <property type="match status" value="1"/>
</dbReference>
<feature type="region of interest" description="N-terminal hotdog fold" evidence="8">
    <location>
        <begin position="995"/>
        <end position="1133"/>
    </location>
</feature>
<dbReference type="Gene3D" id="3.90.180.10">
    <property type="entry name" value="Medium-chain alcohol dehydrogenases, catalytic domain"/>
    <property type="match status" value="1"/>
</dbReference>
<dbReference type="InterPro" id="IPR057326">
    <property type="entry name" value="KR_dom"/>
</dbReference>
<dbReference type="PANTHER" id="PTHR43775:SF29">
    <property type="entry name" value="ASPERFURANONE POLYKETIDE SYNTHASE AFOG-RELATED"/>
    <property type="match status" value="1"/>
</dbReference>
<keyword evidence="6" id="KW-0511">Multifunctional enzyme</keyword>
<evidence type="ECO:0000313" key="14">
    <source>
        <dbReference type="Proteomes" id="UP000054771"/>
    </source>
</evidence>
<dbReference type="InterPro" id="IPR036291">
    <property type="entry name" value="NAD(P)-bd_dom_sf"/>
</dbReference>
<dbReference type="Gene3D" id="3.40.50.150">
    <property type="entry name" value="Vaccinia Virus protein VP39"/>
    <property type="match status" value="1"/>
</dbReference>
<evidence type="ECO:0000259" key="12">
    <source>
        <dbReference type="PROSITE" id="PS52019"/>
    </source>
</evidence>
<dbReference type="InterPro" id="IPR001227">
    <property type="entry name" value="Ac_transferase_dom_sf"/>
</dbReference>
<feature type="domain" description="PKS/mFAS DH" evidence="12">
    <location>
        <begin position="995"/>
        <end position="1318"/>
    </location>
</feature>
<evidence type="ECO:0000256" key="3">
    <source>
        <dbReference type="ARBA" id="ARBA00022679"/>
    </source>
</evidence>
<dbReference type="Gene3D" id="3.40.50.720">
    <property type="entry name" value="NAD(P)-binding Rossmann-like Domain"/>
    <property type="match status" value="1"/>
</dbReference>
<dbReference type="SUPFAM" id="SSF51735">
    <property type="entry name" value="NAD(P)-binding Rossmann-fold domains"/>
    <property type="match status" value="2"/>
</dbReference>
<evidence type="ECO:0000256" key="7">
    <source>
        <dbReference type="ARBA" id="ARBA00023315"/>
    </source>
</evidence>
<dbReference type="Gene3D" id="3.40.366.10">
    <property type="entry name" value="Malonyl-Coenzyme A Acyl Carrier Protein, domain 2"/>
    <property type="match status" value="1"/>
</dbReference>
<evidence type="ECO:0000256" key="2">
    <source>
        <dbReference type="ARBA" id="ARBA00022553"/>
    </source>
</evidence>
<dbReference type="InterPro" id="IPR042104">
    <property type="entry name" value="PKS_dehydratase_sf"/>
</dbReference>
<dbReference type="InterPro" id="IPR014030">
    <property type="entry name" value="Ketoacyl_synth_N"/>
</dbReference>
<protein>
    <submittedName>
        <fullName evidence="13">Uncharacterized protein</fullName>
    </submittedName>
</protein>
<evidence type="ECO:0000256" key="6">
    <source>
        <dbReference type="ARBA" id="ARBA00023268"/>
    </source>
</evidence>
<dbReference type="SUPFAM" id="SSF50129">
    <property type="entry name" value="GroES-like"/>
    <property type="match status" value="1"/>
</dbReference>
<dbReference type="SUPFAM" id="SSF53335">
    <property type="entry name" value="S-adenosyl-L-methionine-dependent methyltransferases"/>
    <property type="match status" value="1"/>
</dbReference>
<dbReference type="Pfam" id="PF21089">
    <property type="entry name" value="PKS_DH_N"/>
    <property type="match status" value="1"/>
</dbReference>
<dbReference type="SMART" id="SM00829">
    <property type="entry name" value="PKS_ER"/>
    <property type="match status" value="1"/>
</dbReference>
<dbReference type="InterPro" id="IPR013154">
    <property type="entry name" value="ADH-like_N"/>
</dbReference>
<organism evidence="13 14">
    <name type="scientific">Aspergillus calidoustus</name>
    <dbReference type="NCBI Taxonomy" id="454130"/>
    <lineage>
        <taxon>Eukaryota</taxon>
        <taxon>Fungi</taxon>
        <taxon>Dikarya</taxon>
        <taxon>Ascomycota</taxon>
        <taxon>Pezizomycotina</taxon>
        <taxon>Eurotiomycetes</taxon>
        <taxon>Eurotiomycetidae</taxon>
        <taxon>Eurotiales</taxon>
        <taxon>Aspergillaceae</taxon>
        <taxon>Aspergillus</taxon>
        <taxon>Aspergillus subgen. Nidulantes</taxon>
    </lineage>
</organism>
<dbReference type="InterPro" id="IPR013217">
    <property type="entry name" value="Methyltransf_12"/>
</dbReference>
<dbReference type="SMART" id="SM00827">
    <property type="entry name" value="PKS_AT"/>
    <property type="match status" value="1"/>
</dbReference>
<dbReference type="CDD" id="cd05195">
    <property type="entry name" value="enoyl_red"/>
    <property type="match status" value="1"/>
</dbReference>
<dbReference type="Gene3D" id="3.10.129.110">
    <property type="entry name" value="Polyketide synthase dehydratase"/>
    <property type="match status" value="1"/>
</dbReference>
<dbReference type="PROSITE" id="PS00606">
    <property type="entry name" value="KS3_1"/>
    <property type="match status" value="1"/>
</dbReference>
<dbReference type="STRING" id="454130.A0A0U5GRK9"/>
<dbReference type="PROSITE" id="PS00012">
    <property type="entry name" value="PHOSPHOPANTETHEINE"/>
    <property type="match status" value="1"/>
</dbReference>
<dbReference type="InterPro" id="IPR016036">
    <property type="entry name" value="Malonyl_transacylase_ACP-bd"/>
</dbReference>
<feature type="active site" description="Proton donor; for dehydratase activity" evidence="8">
    <location>
        <position position="1229"/>
    </location>
</feature>
<dbReference type="GO" id="GO:0004315">
    <property type="term" value="F:3-oxoacyl-[acyl-carrier-protein] synthase activity"/>
    <property type="evidence" value="ECO:0007669"/>
    <property type="project" value="InterPro"/>
</dbReference>